<evidence type="ECO:0000256" key="1">
    <source>
        <dbReference type="ARBA" id="ARBA00004651"/>
    </source>
</evidence>
<feature type="domain" description="CBS" evidence="13">
    <location>
        <begin position="207"/>
        <end position="266"/>
    </location>
</feature>
<keyword evidence="7 9" id="KW-0129">CBS domain</keyword>
<keyword evidence="5" id="KW-0677">Repeat</keyword>
<name>A0ABU8DUM5_9ACTN</name>
<evidence type="ECO:0000256" key="5">
    <source>
        <dbReference type="ARBA" id="ARBA00022737"/>
    </source>
</evidence>
<comment type="caution">
    <text evidence="15">The sequence shown here is derived from an EMBL/GenBank/DDBJ whole genome shotgun (WGS) entry which is preliminary data.</text>
</comment>
<feature type="transmembrane region" description="Helical" evidence="12">
    <location>
        <begin position="66"/>
        <end position="86"/>
    </location>
</feature>
<feature type="domain" description="CBS" evidence="13">
    <location>
        <begin position="274"/>
        <end position="331"/>
    </location>
</feature>
<keyword evidence="8 10" id="KW-0472">Membrane</keyword>
<evidence type="ECO:0000256" key="12">
    <source>
        <dbReference type="SAM" id="Phobius"/>
    </source>
</evidence>
<dbReference type="RefSeq" id="WP_336403893.1">
    <property type="nucleotide sequence ID" value="NZ_JBAPLU010000007.1"/>
</dbReference>
<dbReference type="InterPro" id="IPR046342">
    <property type="entry name" value="CBS_dom_sf"/>
</dbReference>
<comment type="similarity">
    <text evidence="2">Belongs to the UPF0053 family.</text>
</comment>
<feature type="transmembrane region" description="Helical" evidence="12">
    <location>
        <begin position="6"/>
        <end position="32"/>
    </location>
</feature>
<keyword evidence="16" id="KW-1185">Reference proteome</keyword>
<dbReference type="Gene3D" id="3.10.580.10">
    <property type="entry name" value="CBS-domain"/>
    <property type="match status" value="1"/>
</dbReference>
<dbReference type="InterPro" id="IPR005170">
    <property type="entry name" value="Transptr-assoc_dom"/>
</dbReference>
<keyword evidence="4 10" id="KW-0812">Transmembrane</keyword>
<feature type="transmembrane region" description="Helical" evidence="12">
    <location>
        <begin position="92"/>
        <end position="114"/>
    </location>
</feature>
<dbReference type="Pfam" id="PF00571">
    <property type="entry name" value="CBS"/>
    <property type="match status" value="2"/>
</dbReference>
<evidence type="ECO:0000256" key="7">
    <source>
        <dbReference type="ARBA" id="ARBA00023122"/>
    </source>
</evidence>
<organism evidence="15 16">
    <name type="scientific">Klenkia sesuvii</name>
    <dbReference type="NCBI Taxonomy" id="3103137"/>
    <lineage>
        <taxon>Bacteria</taxon>
        <taxon>Bacillati</taxon>
        <taxon>Actinomycetota</taxon>
        <taxon>Actinomycetes</taxon>
        <taxon>Geodermatophilales</taxon>
        <taxon>Geodermatophilaceae</taxon>
        <taxon>Klenkia</taxon>
    </lineage>
</organism>
<evidence type="ECO:0000256" key="2">
    <source>
        <dbReference type="ARBA" id="ARBA00006337"/>
    </source>
</evidence>
<dbReference type="SMART" id="SM01091">
    <property type="entry name" value="CorC_HlyC"/>
    <property type="match status" value="1"/>
</dbReference>
<dbReference type="InterPro" id="IPR002550">
    <property type="entry name" value="CNNM"/>
</dbReference>
<reference evidence="15 16" key="1">
    <citation type="submission" date="2024-03" db="EMBL/GenBank/DDBJ databases">
        <title>Draft genome sequence of Klenkia sp. LSe6-5.</title>
        <authorList>
            <person name="Duangmal K."/>
            <person name="Chantavorakit T."/>
        </authorList>
    </citation>
    <scope>NUCLEOTIDE SEQUENCE [LARGE SCALE GENOMIC DNA]</scope>
    <source>
        <strain evidence="15 16">LSe6-5</strain>
    </source>
</reference>
<evidence type="ECO:0000313" key="16">
    <source>
        <dbReference type="Proteomes" id="UP001361570"/>
    </source>
</evidence>
<dbReference type="Pfam" id="PF03471">
    <property type="entry name" value="CorC_HlyC"/>
    <property type="match status" value="1"/>
</dbReference>
<evidence type="ECO:0000256" key="4">
    <source>
        <dbReference type="ARBA" id="ARBA00022692"/>
    </source>
</evidence>
<keyword evidence="6 10" id="KW-1133">Transmembrane helix</keyword>
<gene>
    <name evidence="15" type="ORF">TEK04_08475</name>
</gene>
<evidence type="ECO:0000256" key="10">
    <source>
        <dbReference type="PROSITE-ProRule" id="PRU01193"/>
    </source>
</evidence>
<dbReference type="EMBL" id="JBAPLU010000007">
    <property type="protein sequence ID" value="MEI4271757.1"/>
    <property type="molecule type" value="Genomic_DNA"/>
</dbReference>
<feature type="region of interest" description="Disordered" evidence="11">
    <location>
        <begin position="420"/>
        <end position="494"/>
    </location>
</feature>
<feature type="compositionally biased region" description="Acidic residues" evidence="11">
    <location>
        <begin position="424"/>
        <end position="441"/>
    </location>
</feature>
<dbReference type="PANTHER" id="PTHR22777:SF32">
    <property type="entry name" value="UPF0053 INNER MEMBRANE PROTEIN YFJD"/>
    <property type="match status" value="1"/>
</dbReference>
<dbReference type="Proteomes" id="UP001361570">
    <property type="component" value="Unassembled WGS sequence"/>
</dbReference>
<feature type="transmembrane region" description="Helical" evidence="12">
    <location>
        <begin position="135"/>
        <end position="154"/>
    </location>
</feature>
<dbReference type="InterPro" id="IPR044751">
    <property type="entry name" value="Ion_transp-like_CBS"/>
</dbReference>
<dbReference type="PANTHER" id="PTHR22777">
    <property type="entry name" value="HEMOLYSIN-RELATED"/>
    <property type="match status" value="1"/>
</dbReference>
<evidence type="ECO:0000256" key="6">
    <source>
        <dbReference type="ARBA" id="ARBA00022989"/>
    </source>
</evidence>
<keyword evidence="3" id="KW-1003">Cell membrane</keyword>
<dbReference type="InterPro" id="IPR000644">
    <property type="entry name" value="CBS_dom"/>
</dbReference>
<sequence length="494" mass="53066">MSSTAITLLVIAVLLVPVAGVFAAVDSALAGISRARVETLRRDGVRRAETLLKVVEDRARHVSLLLLLRIACETTAAVLIGVILFVEFDGVGAGVLTAAALMTVVSYVLVGVGPRTLGRQHAYRIALAAAGPTRLLGRLLGPVSTLLILLGNAITPGRGFRDGPFATEVELRELVDMAEERGVVESDERDMIQSVFTLGDTIAREVMVPRPDVVFVESTKNLRQALALALRSGFSRIPVIGENVDDIVGVVYLKDLVRRTQGDQDVSRIRVEEIMRPASFVPESKPVDVLLRDMQARRIHMAVVVDEYGGFAGLLTIEDILEEIVGEIDDEHDTVQRPPVEELPDGSYRITARLPVEDLADLFRVELPDDDDVETVGGLLARAIGRVPIEGSETVVGELHLVAEQTGGRRNQIDTMLVRRVEDPTEEPEVEEPAVDPDDEERAERRARRKKEKKEAAAAAAAAAASGSEPDEPAGPAVAEAPVGADGGAAKLSG</sequence>
<accession>A0ABU8DUM5</accession>
<proteinExistence type="inferred from homology"/>
<dbReference type="InterPro" id="IPR036318">
    <property type="entry name" value="FAD-bd_PCMH-like_sf"/>
</dbReference>
<evidence type="ECO:0000256" key="8">
    <source>
        <dbReference type="ARBA" id="ARBA00023136"/>
    </source>
</evidence>
<evidence type="ECO:0000256" key="11">
    <source>
        <dbReference type="SAM" id="MobiDB-lite"/>
    </source>
</evidence>
<evidence type="ECO:0000313" key="15">
    <source>
        <dbReference type="EMBL" id="MEI4271757.1"/>
    </source>
</evidence>
<protein>
    <submittedName>
        <fullName evidence="15">Hemolysin family protein</fullName>
    </submittedName>
</protein>
<dbReference type="Pfam" id="PF01595">
    <property type="entry name" value="CNNM"/>
    <property type="match status" value="1"/>
</dbReference>
<dbReference type="SUPFAM" id="SSF54631">
    <property type="entry name" value="CBS-domain pair"/>
    <property type="match status" value="1"/>
</dbReference>
<comment type="subcellular location">
    <subcellularLocation>
        <location evidence="1">Cell membrane</location>
        <topology evidence="1">Multi-pass membrane protein</topology>
    </subcellularLocation>
</comment>
<dbReference type="SMART" id="SM00116">
    <property type="entry name" value="CBS"/>
    <property type="match status" value="2"/>
</dbReference>
<dbReference type="SUPFAM" id="SSF56176">
    <property type="entry name" value="FAD-binding/transporter-associated domain-like"/>
    <property type="match status" value="1"/>
</dbReference>
<evidence type="ECO:0000259" key="14">
    <source>
        <dbReference type="PROSITE" id="PS51846"/>
    </source>
</evidence>
<dbReference type="PROSITE" id="PS51371">
    <property type="entry name" value="CBS"/>
    <property type="match status" value="2"/>
</dbReference>
<evidence type="ECO:0000256" key="3">
    <source>
        <dbReference type="ARBA" id="ARBA00022475"/>
    </source>
</evidence>
<feature type="compositionally biased region" description="Low complexity" evidence="11">
    <location>
        <begin position="474"/>
        <end position="494"/>
    </location>
</feature>
<dbReference type="InterPro" id="IPR016169">
    <property type="entry name" value="FAD-bd_PCMH_sub2"/>
</dbReference>
<dbReference type="PROSITE" id="PS51846">
    <property type="entry name" value="CNNM"/>
    <property type="match status" value="1"/>
</dbReference>
<dbReference type="CDD" id="cd04590">
    <property type="entry name" value="CBS_pair_CorC_HlyC_assoc"/>
    <property type="match status" value="1"/>
</dbReference>
<dbReference type="Gene3D" id="3.30.465.10">
    <property type="match status" value="1"/>
</dbReference>
<feature type="domain" description="CNNM transmembrane" evidence="14">
    <location>
        <begin position="1"/>
        <end position="188"/>
    </location>
</feature>
<evidence type="ECO:0000256" key="9">
    <source>
        <dbReference type="PROSITE-ProRule" id="PRU00703"/>
    </source>
</evidence>
<evidence type="ECO:0000259" key="13">
    <source>
        <dbReference type="PROSITE" id="PS51371"/>
    </source>
</evidence>